<gene>
    <name evidence="11" type="ORF">B0T11DRAFT_272860</name>
</gene>
<dbReference type="PANTHER" id="PTHR48022">
    <property type="entry name" value="PLASTIDIC GLUCOSE TRANSPORTER 4"/>
    <property type="match status" value="1"/>
</dbReference>
<feature type="transmembrane region" description="Helical" evidence="9">
    <location>
        <begin position="450"/>
        <end position="468"/>
    </location>
</feature>
<dbReference type="PANTHER" id="PTHR48022:SF56">
    <property type="entry name" value="MAJOR FACILITATOR SUPERFAMILY (MFS) PROFILE DOMAIN-CONTAINING PROTEIN-RELATED"/>
    <property type="match status" value="1"/>
</dbReference>
<protein>
    <submittedName>
        <fullName evidence="11">Maltose permease MAL31</fullName>
    </submittedName>
</protein>
<evidence type="ECO:0000256" key="6">
    <source>
        <dbReference type="ARBA" id="ARBA00023136"/>
    </source>
</evidence>
<dbReference type="Gene3D" id="1.20.1250.20">
    <property type="entry name" value="MFS general substrate transporter like domains"/>
    <property type="match status" value="1"/>
</dbReference>
<dbReference type="InterPro" id="IPR050360">
    <property type="entry name" value="MFS_Sugar_Transporters"/>
</dbReference>
<feature type="compositionally biased region" description="Basic and acidic residues" evidence="8">
    <location>
        <begin position="11"/>
        <end position="23"/>
    </location>
</feature>
<dbReference type="PROSITE" id="PS50850">
    <property type="entry name" value="MFS"/>
    <property type="match status" value="1"/>
</dbReference>
<feature type="domain" description="Major facilitator superfamily (MFS) profile" evidence="10">
    <location>
        <begin position="60"/>
        <end position="507"/>
    </location>
</feature>
<dbReference type="InterPro" id="IPR003663">
    <property type="entry name" value="Sugar/inositol_transpt"/>
</dbReference>
<evidence type="ECO:0000256" key="7">
    <source>
        <dbReference type="RuleBase" id="RU003346"/>
    </source>
</evidence>
<feature type="transmembrane region" description="Helical" evidence="9">
    <location>
        <begin position="415"/>
        <end position="438"/>
    </location>
</feature>
<comment type="similarity">
    <text evidence="2 7">Belongs to the major facilitator superfamily. Sugar transporter (TC 2.A.1.1) family.</text>
</comment>
<evidence type="ECO:0000256" key="8">
    <source>
        <dbReference type="SAM" id="MobiDB-lite"/>
    </source>
</evidence>
<dbReference type="AlphaFoldDB" id="A0A8K0TRD7"/>
<feature type="transmembrane region" description="Helical" evidence="9">
    <location>
        <begin position="480"/>
        <end position="501"/>
    </location>
</feature>
<dbReference type="Proteomes" id="UP000813385">
    <property type="component" value="Unassembled WGS sequence"/>
</dbReference>
<keyword evidence="12" id="KW-1185">Reference proteome</keyword>
<keyword evidence="5 9" id="KW-1133">Transmembrane helix</keyword>
<evidence type="ECO:0000256" key="2">
    <source>
        <dbReference type="ARBA" id="ARBA00010992"/>
    </source>
</evidence>
<dbReference type="EMBL" id="JAGPXD010000001">
    <property type="protein sequence ID" value="KAH7376735.1"/>
    <property type="molecule type" value="Genomic_DNA"/>
</dbReference>
<feature type="transmembrane region" description="Helical" evidence="9">
    <location>
        <begin position="234"/>
        <end position="255"/>
    </location>
</feature>
<evidence type="ECO:0000256" key="5">
    <source>
        <dbReference type="ARBA" id="ARBA00022989"/>
    </source>
</evidence>
<dbReference type="OrthoDB" id="6612291at2759"/>
<evidence type="ECO:0000256" key="9">
    <source>
        <dbReference type="SAM" id="Phobius"/>
    </source>
</evidence>
<feature type="transmembrane region" description="Helical" evidence="9">
    <location>
        <begin position="136"/>
        <end position="155"/>
    </location>
</feature>
<feature type="transmembrane region" description="Helical" evidence="9">
    <location>
        <begin position="161"/>
        <end position="183"/>
    </location>
</feature>
<keyword evidence="6 9" id="KW-0472">Membrane</keyword>
<proteinExistence type="inferred from homology"/>
<dbReference type="GO" id="GO:0016020">
    <property type="term" value="C:membrane"/>
    <property type="evidence" value="ECO:0007669"/>
    <property type="project" value="UniProtKB-SubCell"/>
</dbReference>
<comment type="caution">
    <text evidence="11">The sequence shown here is derived from an EMBL/GenBank/DDBJ whole genome shotgun (WGS) entry which is preliminary data.</text>
</comment>
<dbReference type="InterPro" id="IPR036259">
    <property type="entry name" value="MFS_trans_sf"/>
</dbReference>
<feature type="region of interest" description="Disordered" evidence="8">
    <location>
        <begin position="1"/>
        <end position="27"/>
    </location>
</feature>
<organism evidence="11 12">
    <name type="scientific">Plectosphaerella cucumerina</name>
    <dbReference type="NCBI Taxonomy" id="40658"/>
    <lineage>
        <taxon>Eukaryota</taxon>
        <taxon>Fungi</taxon>
        <taxon>Dikarya</taxon>
        <taxon>Ascomycota</taxon>
        <taxon>Pezizomycotina</taxon>
        <taxon>Sordariomycetes</taxon>
        <taxon>Hypocreomycetidae</taxon>
        <taxon>Glomerellales</taxon>
        <taxon>Plectosphaerellaceae</taxon>
        <taxon>Plectosphaerella</taxon>
    </lineage>
</organism>
<evidence type="ECO:0000256" key="1">
    <source>
        <dbReference type="ARBA" id="ARBA00004141"/>
    </source>
</evidence>
<feature type="transmembrane region" description="Helical" evidence="9">
    <location>
        <begin position="318"/>
        <end position="336"/>
    </location>
</feature>
<dbReference type="InterPro" id="IPR005829">
    <property type="entry name" value="Sugar_transporter_CS"/>
</dbReference>
<dbReference type="GO" id="GO:0005351">
    <property type="term" value="F:carbohydrate:proton symporter activity"/>
    <property type="evidence" value="ECO:0007669"/>
    <property type="project" value="TreeGrafter"/>
</dbReference>
<dbReference type="PROSITE" id="PS00217">
    <property type="entry name" value="SUGAR_TRANSPORT_2"/>
    <property type="match status" value="1"/>
</dbReference>
<evidence type="ECO:0000256" key="3">
    <source>
        <dbReference type="ARBA" id="ARBA00022448"/>
    </source>
</evidence>
<dbReference type="NCBIfam" id="TIGR00879">
    <property type="entry name" value="SP"/>
    <property type="match status" value="1"/>
</dbReference>
<sequence>MASSPKMDSVAPHEERHSDDHAHPQKMPNAFVKDAKSASDKEQKMTLFEGIRLYPKAIGWSLLISTCIVMEGYDVSLVSNFFAFPQFNQKYGDLQPDGSYELSAAWQSGLTNGVTCGEIIGLFINGWLSEKIGYRWTVIGSLVWLTGVIAIFFTAQNVETLLVAEILAGLPWGVFQTLTITYAAEVCPIALRGHLTTYVNFCWGLGQLIGIGVIRAHINVDSEWAYRIPYALQWMWPVPLIIGVYFAPESPWWLVRKGRLDDAKRSLVRLTSAKTAEQFDPDETVAMMVHTAALEEKITAGARYIDCFKGIDLRRTEIVCMVWAIQNFSGNSFSNYSTYFLVQAGLSVEHSYSFAMGQYAINMVGVFGAWALMAYGVGRRRLYLVGLAGLFTMLLIMGFLGLVPDSNRDAGAMATGSIMLVWAAVYQLTVGTVAYSLVAELPSRRLQIKTVVLGRNLYNIVGILTNILTPRMLNPTAWNWQNFAGFFWAGSCFLCFVYTFFRLPEPRGRTFAELDVLFEHGIAARKFEKTHVDVWQEEVDGHGVMNSYQEKVAADHVTEKA</sequence>
<evidence type="ECO:0000313" key="11">
    <source>
        <dbReference type="EMBL" id="KAH7376735.1"/>
    </source>
</evidence>
<dbReference type="FunFam" id="1.20.1250.20:FF:000149">
    <property type="entry name" value="MFS transporter, SP family, general alpha glucoside:H+ symporter"/>
    <property type="match status" value="1"/>
</dbReference>
<name>A0A8K0TRD7_9PEZI</name>
<reference evidence="11" key="1">
    <citation type="journal article" date="2021" name="Nat. Commun.">
        <title>Genetic determinants of endophytism in the Arabidopsis root mycobiome.</title>
        <authorList>
            <person name="Mesny F."/>
            <person name="Miyauchi S."/>
            <person name="Thiergart T."/>
            <person name="Pickel B."/>
            <person name="Atanasova L."/>
            <person name="Karlsson M."/>
            <person name="Huettel B."/>
            <person name="Barry K.W."/>
            <person name="Haridas S."/>
            <person name="Chen C."/>
            <person name="Bauer D."/>
            <person name="Andreopoulos W."/>
            <person name="Pangilinan J."/>
            <person name="LaButti K."/>
            <person name="Riley R."/>
            <person name="Lipzen A."/>
            <person name="Clum A."/>
            <person name="Drula E."/>
            <person name="Henrissat B."/>
            <person name="Kohler A."/>
            <person name="Grigoriev I.V."/>
            <person name="Martin F.M."/>
            <person name="Hacquard S."/>
        </authorList>
    </citation>
    <scope>NUCLEOTIDE SEQUENCE</scope>
    <source>
        <strain evidence="11">MPI-CAGE-AT-0016</strain>
    </source>
</reference>
<keyword evidence="4 9" id="KW-0812">Transmembrane</keyword>
<evidence type="ECO:0000313" key="12">
    <source>
        <dbReference type="Proteomes" id="UP000813385"/>
    </source>
</evidence>
<dbReference type="SUPFAM" id="SSF103473">
    <property type="entry name" value="MFS general substrate transporter"/>
    <property type="match status" value="1"/>
</dbReference>
<comment type="subcellular location">
    <subcellularLocation>
        <location evidence="1">Membrane</location>
        <topology evidence="1">Multi-pass membrane protein</topology>
    </subcellularLocation>
</comment>
<feature type="transmembrane region" description="Helical" evidence="9">
    <location>
        <begin position="195"/>
        <end position="214"/>
    </location>
</feature>
<dbReference type="InterPro" id="IPR020846">
    <property type="entry name" value="MFS_dom"/>
</dbReference>
<feature type="transmembrane region" description="Helical" evidence="9">
    <location>
        <begin position="382"/>
        <end position="403"/>
    </location>
</feature>
<evidence type="ECO:0000256" key="4">
    <source>
        <dbReference type="ARBA" id="ARBA00022692"/>
    </source>
</evidence>
<feature type="transmembrane region" description="Helical" evidence="9">
    <location>
        <begin position="356"/>
        <end position="375"/>
    </location>
</feature>
<evidence type="ECO:0000259" key="10">
    <source>
        <dbReference type="PROSITE" id="PS50850"/>
    </source>
</evidence>
<accession>A0A8K0TRD7</accession>
<dbReference type="InterPro" id="IPR005828">
    <property type="entry name" value="MFS_sugar_transport-like"/>
</dbReference>
<keyword evidence="3 7" id="KW-0813">Transport</keyword>
<dbReference type="Pfam" id="PF00083">
    <property type="entry name" value="Sugar_tr"/>
    <property type="match status" value="1"/>
</dbReference>